<dbReference type="CDD" id="cd04301">
    <property type="entry name" value="NAT_SF"/>
    <property type="match status" value="1"/>
</dbReference>
<gene>
    <name evidence="4" type="ORF">ACFQ34_25065</name>
</gene>
<keyword evidence="1" id="KW-0808">Transferase</keyword>
<dbReference type="Proteomes" id="UP001597182">
    <property type="component" value="Unassembled WGS sequence"/>
</dbReference>
<dbReference type="Pfam" id="PF24553">
    <property type="entry name" value="Rv0428c_C"/>
    <property type="match status" value="1"/>
</dbReference>
<dbReference type="InterPro" id="IPR056935">
    <property type="entry name" value="Rv0428c-like_C"/>
</dbReference>
<sequence length="335" mass="34562">MTAAPTPGSPPDAGGPALDRLVGARVALRHRIGERDGRPLFTDAVGVLSDGGVRDGVPTVIVATRRGDVVVARPAVVAVREVPPAVRRRAPWPDVARLENLCADAWPAVTERRLGAWRLRAAGGFTGRANAALAIGDPGVGTAAALARVRGFAEEHAIAARVLTPVGSPWSRAVEAQSWVPDAGYLPGPVVSVQVLACDAVADSPAEPVDVGAGPDTGWWGLVHGGPPDDVARRVLAPGSGREGYAVAGPPGSPTGAVRLAVVDDHVHVARLVVVPAARRAGTGTALMAAAARWGLARGARWLVMQVSTENPGGLAFWARLGATEHHRYHYLVPG</sequence>
<evidence type="ECO:0000313" key="5">
    <source>
        <dbReference type="Proteomes" id="UP001597182"/>
    </source>
</evidence>
<accession>A0ABW3VR03</accession>
<proteinExistence type="predicted"/>
<protein>
    <submittedName>
        <fullName evidence="4">GNAT family N-acetyltransferase</fullName>
    </submittedName>
</protein>
<dbReference type="SUPFAM" id="SSF55729">
    <property type="entry name" value="Acyl-CoA N-acyltransferases (Nat)"/>
    <property type="match status" value="1"/>
</dbReference>
<dbReference type="PANTHER" id="PTHR43877">
    <property type="entry name" value="AMINOALKYLPHOSPHONATE N-ACETYLTRANSFERASE-RELATED-RELATED"/>
    <property type="match status" value="1"/>
</dbReference>
<feature type="domain" description="N-acetyltransferase" evidence="3">
    <location>
        <begin position="201"/>
        <end position="335"/>
    </location>
</feature>
<dbReference type="InterPro" id="IPR050832">
    <property type="entry name" value="Bact_Acetyltransf"/>
</dbReference>
<dbReference type="Gene3D" id="3.40.630.30">
    <property type="match status" value="1"/>
</dbReference>
<evidence type="ECO:0000256" key="2">
    <source>
        <dbReference type="ARBA" id="ARBA00023315"/>
    </source>
</evidence>
<keyword evidence="2" id="KW-0012">Acyltransferase</keyword>
<dbReference type="EMBL" id="JBHTMB010000234">
    <property type="protein sequence ID" value="MFD1236569.1"/>
    <property type="molecule type" value="Genomic_DNA"/>
</dbReference>
<evidence type="ECO:0000256" key="1">
    <source>
        <dbReference type="ARBA" id="ARBA00022679"/>
    </source>
</evidence>
<evidence type="ECO:0000259" key="3">
    <source>
        <dbReference type="PROSITE" id="PS51186"/>
    </source>
</evidence>
<organism evidence="4 5">
    <name type="scientific">Pseudonocardia benzenivorans</name>
    <dbReference type="NCBI Taxonomy" id="228005"/>
    <lineage>
        <taxon>Bacteria</taxon>
        <taxon>Bacillati</taxon>
        <taxon>Actinomycetota</taxon>
        <taxon>Actinomycetes</taxon>
        <taxon>Pseudonocardiales</taxon>
        <taxon>Pseudonocardiaceae</taxon>
        <taxon>Pseudonocardia</taxon>
    </lineage>
</organism>
<dbReference type="InterPro" id="IPR000182">
    <property type="entry name" value="GNAT_dom"/>
</dbReference>
<comment type="caution">
    <text evidence="4">The sequence shown here is derived from an EMBL/GenBank/DDBJ whole genome shotgun (WGS) entry which is preliminary data.</text>
</comment>
<name>A0ABW3VR03_9PSEU</name>
<keyword evidence="5" id="KW-1185">Reference proteome</keyword>
<dbReference type="InterPro" id="IPR016181">
    <property type="entry name" value="Acyl_CoA_acyltransferase"/>
</dbReference>
<reference evidence="5" key="1">
    <citation type="journal article" date="2019" name="Int. J. Syst. Evol. Microbiol.">
        <title>The Global Catalogue of Microorganisms (GCM) 10K type strain sequencing project: providing services to taxonomists for standard genome sequencing and annotation.</title>
        <authorList>
            <consortium name="The Broad Institute Genomics Platform"/>
            <consortium name="The Broad Institute Genome Sequencing Center for Infectious Disease"/>
            <person name="Wu L."/>
            <person name="Ma J."/>
        </authorList>
    </citation>
    <scope>NUCLEOTIDE SEQUENCE [LARGE SCALE GENOMIC DNA]</scope>
    <source>
        <strain evidence="5">CCUG 49018</strain>
    </source>
</reference>
<dbReference type="PROSITE" id="PS51186">
    <property type="entry name" value="GNAT"/>
    <property type="match status" value="1"/>
</dbReference>
<evidence type="ECO:0000313" key="4">
    <source>
        <dbReference type="EMBL" id="MFD1236569.1"/>
    </source>
</evidence>
<dbReference type="RefSeq" id="WP_346090798.1">
    <property type="nucleotide sequence ID" value="NZ_BAABKS010000015.1"/>
</dbReference>